<organism evidence="2 3">
    <name type="scientific">Rhizophagus irregularis</name>
    <dbReference type="NCBI Taxonomy" id="588596"/>
    <lineage>
        <taxon>Eukaryota</taxon>
        <taxon>Fungi</taxon>
        <taxon>Fungi incertae sedis</taxon>
        <taxon>Mucoromycota</taxon>
        <taxon>Glomeromycotina</taxon>
        <taxon>Glomeromycetes</taxon>
        <taxon>Glomerales</taxon>
        <taxon>Glomeraceae</taxon>
        <taxon>Rhizophagus</taxon>
    </lineage>
</organism>
<feature type="transmembrane region" description="Helical" evidence="1">
    <location>
        <begin position="54"/>
        <end position="79"/>
    </location>
</feature>
<dbReference type="Proteomes" id="UP000232688">
    <property type="component" value="Unassembled WGS sequence"/>
</dbReference>
<evidence type="ECO:0000256" key="1">
    <source>
        <dbReference type="SAM" id="Phobius"/>
    </source>
</evidence>
<dbReference type="VEuPathDB" id="FungiDB:RhiirA1_185492"/>
<keyword evidence="1" id="KW-0472">Membrane</keyword>
<sequence length="80" mass="9594">MKKINFIKWNSLILFLYKCPKYIIKINSPSVFLYLSLYDLIYFIIFYRKSGLSISYLFFIMTFITVIRIIISIFVGIICN</sequence>
<feature type="transmembrane region" description="Helical" evidence="1">
    <location>
        <begin position="31"/>
        <end position="48"/>
    </location>
</feature>
<keyword evidence="1" id="KW-1133">Transmembrane helix</keyword>
<reference evidence="2 3" key="1">
    <citation type="submission" date="2017-10" db="EMBL/GenBank/DDBJ databases">
        <title>Extensive intraspecific genome diversity in a model arbuscular mycorrhizal fungus.</title>
        <authorList>
            <person name="Chen E.C.H."/>
            <person name="Morin E."/>
            <person name="Baudet D."/>
            <person name="Noel J."/>
            <person name="Ndikumana S."/>
            <person name="Charron P."/>
            <person name="St-Onge C."/>
            <person name="Giorgi J."/>
            <person name="Grigoriev I.V."/>
            <person name="Roux C."/>
            <person name="Martin F.M."/>
            <person name="Corradi N."/>
        </authorList>
    </citation>
    <scope>NUCLEOTIDE SEQUENCE [LARGE SCALE GENOMIC DNA]</scope>
    <source>
        <strain evidence="2 3">A1</strain>
    </source>
</reference>
<evidence type="ECO:0000313" key="3">
    <source>
        <dbReference type="Proteomes" id="UP000232688"/>
    </source>
</evidence>
<proteinExistence type="predicted"/>
<dbReference type="EMBL" id="LLXH01000471">
    <property type="protein sequence ID" value="PKC66333.1"/>
    <property type="molecule type" value="Genomic_DNA"/>
</dbReference>
<dbReference type="AlphaFoldDB" id="A0A2N0RSQ5"/>
<name>A0A2N0RSQ5_9GLOM</name>
<gene>
    <name evidence="2" type="ORF">RhiirA1_185492</name>
</gene>
<accession>A0A2N0RSQ5</accession>
<comment type="caution">
    <text evidence="2">The sequence shown here is derived from an EMBL/GenBank/DDBJ whole genome shotgun (WGS) entry which is preliminary data.</text>
</comment>
<reference evidence="2 3" key="2">
    <citation type="submission" date="2017-10" db="EMBL/GenBank/DDBJ databases">
        <title>Genome analyses suggest a sexual origin of heterokaryosis in a supposedly ancient asexual fungus.</title>
        <authorList>
            <person name="Corradi N."/>
            <person name="Sedzielewska K."/>
            <person name="Noel J."/>
            <person name="Charron P."/>
            <person name="Farinelli L."/>
            <person name="Marton T."/>
            <person name="Kruger M."/>
            <person name="Pelin A."/>
            <person name="Brachmann A."/>
            <person name="Corradi N."/>
        </authorList>
    </citation>
    <scope>NUCLEOTIDE SEQUENCE [LARGE SCALE GENOMIC DNA]</scope>
    <source>
        <strain evidence="2 3">A1</strain>
    </source>
</reference>
<protein>
    <submittedName>
        <fullName evidence="2">Uncharacterized protein</fullName>
    </submittedName>
</protein>
<keyword evidence="1" id="KW-0812">Transmembrane</keyword>
<evidence type="ECO:0000313" key="2">
    <source>
        <dbReference type="EMBL" id="PKC66333.1"/>
    </source>
</evidence>